<evidence type="ECO:0000256" key="3">
    <source>
        <dbReference type="ARBA" id="ARBA00022801"/>
    </source>
</evidence>
<dbReference type="RefSeq" id="WP_317476741.1">
    <property type="nucleotide sequence ID" value="NZ_JARQTW010000007.1"/>
</dbReference>
<gene>
    <name evidence="6" type="ORF">P7M15_03095</name>
</gene>
<dbReference type="InterPro" id="IPR035437">
    <property type="entry name" value="SNase_OB-fold_sf"/>
</dbReference>
<dbReference type="PANTHER" id="PTHR12302:SF3">
    <property type="entry name" value="SERINE_THREONINE-PROTEIN KINASE 31"/>
    <property type="match status" value="1"/>
</dbReference>
<dbReference type="GO" id="GO:0004519">
    <property type="term" value="F:endonuclease activity"/>
    <property type="evidence" value="ECO:0007669"/>
    <property type="project" value="UniProtKB-KW"/>
</dbReference>
<dbReference type="Gene3D" id="2.40.50.90">
    <property type="match status" value="1"/>
</dbReference>
<evidence type="ECO:0000259" key="5">
    <source>
        <dbReference type="PROSITE" id="PS50830"/>
    </source>
</evidence>
<dbReference type="PROSITE" id="PS01123">
    <property type="entry name" value="TNASE_1"/>
    <property type="match status" value="1"/>
</dbReference>
<keyword evidence="3" id="KW-0378">Hydrolase</keyword>
<feature type="region of interest" description="Disordered" evidence="4">
    <location>
        <begin position="142"/>
        <end position="163"/>
    </location>
</feature>
<sequence>MRKRSIFIALLLIFLTFNVKADRTLSCRVVKISDGDTLTCLTNNHKQLKVRLDEIDAPEPAQPFGKQSRLTLGRLVHKKQVTLRISGYDRYHRLLATVYNVQQENINLKMVRLGMAWAYEGYVKDPVYFDAQQQAQRARIGLWRDPRPVPPAQFRHPNQEKKK</sequence>
<dbReference type="PANTHER" id="PTHR12302">
    <property type="entry name" value="EBNA2 BINDING PROTEIN P100"/>
    <property type="match status" value="1"/>
</dbReference>
<organism evidence="6 7">
    <name type="scientific">Exercitatus varius</name>
    <dbReference type="NCBI Taxonomy" id="67857"/>
    <lineage>
        <taxon>Bacteria</taxon>
        <taxon>Pseudomonadati</taxon>
        <taxon>Pseudomonadota</taxon>
        <taxon>Gammaproteobacteria</taxon>
        <taxon>Pasteurellales</taxon>
        <taxon>Pasteurellaceae</taxon>
        <taxon>Exercitatus</taxon>
    </lineage>
</organism>
<feature type="domain" description="TNase-like" evidence="5">
    <location>
        <begin position="23"/>
        <end position="145"/>
    </location>
</feature>
<evidence type="ECO:0000313" key="7">
    <source>
        <dbReference type="Proteomes" id="UP001214976"/>
    </source>
</evidence>
<dbReference type="Proteomes" id="UP001214976">
    <property type="component" value="Unassembled WGS sequence"/>
</dbReference>
<dbReference type="GO" id="GO:0016787">
    <property type="term" value="F:hydrolase activity"/>
    <property type="evidence" value="ECO:0007669"/>
    <property type="project" value="UniProtKB-KW"/>
</dbReference>
<evidence type="ECO:0000256" key="4">
    <source>
        <dbReference type="SAM" id="MobiDB-lite"/>
    </source>
</evidence>
<dbReference type="Pfam" id="PF00565">
    <property type="entry name" value="SNase"/>
    <property type="match status" value="1"/>
</dbReference>
<accession>A0AAW6Q853</accession>
<dbReference type="AlphaFoldDB" id="A0AAW6Q853"/>
<dbReference type="InterPro" id="IPR016071">
    <property type="entry name" value="Staphylococal_nuclease_OB-fold"/>
</dbReference>
<proteinExistence type="predicted"/>
<dbReference type="SUPFAM" id="SSF50199">
    <property type="entry name" value="Staphylococcal nuclease"/>
    <property type="match status" value="1"/>
</dbReference>
<dbReference type="GO" id="GO:0003676">
    <property type="term" value="F:nucleic acid binding"/>
    <property type="evidence" value="ECO:0007669"/>
    <property type="project" value="InterPro"/>
</dbReference>
<dbReference type="SMART" id="SM00318">
    <property type="entry name" value="SNc"/>
    <property type="match status" value="1"/>
</dbReference>
<dbReference type="EMBL" id="JARQTW010000007">
    <property type="protein sequence ID" value="MDG2949517.1"/>
    <property type="molecule type" value="Genomic_DNA"/>
</dbReference>
<dbReference type="InterPro" id="IPR002071">
    <property type="entry name" value="Thermonucl_AS"/>
</dbReference>
<evidence type="ECO:0000313" key="6">
    <source>
        <dbReference type="EMBL" id="MDG2949517.1"/>
    </source>
</evidence>
<reference evidence="6" key="1">
    <citation type="submission" date="2023-03" db="EMBL/GenBank/DDBJ databases">
        <title>Classification of Bisgaard taxon 6 and taxon 10 as Exercitatus varius gen. nov., spec. nov.</title>
        <authorList>
            <person name="Christensen H."/>
        </authorList>
    </citation>
    <scope>NUCLEOTIDE SEQUENCE</scope>
    <source>
        <strain evidence="6">86116</strain>
    </source>
</reference>
<keyword evidence="2" id="KW-0255">Endonuclease</keyword>
<protein>
    <submittedName>
        <fullName evidence="6">Thermonuclease family protein</fullName>
    </submittedName>
</protein>
<comment type="caution">
    <text evidence="6">The sequence shown here is derived from an EMBL/GenBank/DDBJ whole genome shotgun (WGS) entry which is preliminary data.</text>
</comment>
<evidence type="ECO:0000256" key="2">
    <source>
        <dbReference type="ARBA" id="ARBA00022759"/>
    </source>
</evidence>
<dbReference type="PROSITE" id="PS50830">
    <property type="entry name" value="TNASE_3"/>
    <property type="match status" value="1"/>
</dbReference>
<name>A0AAW6Q853_9PAST</name>
<evidence type="ECO:0000256" key="1">
    <source>
        <dbReference type="ARBA" id="ARBA00022722"/>
    </source>
</evidence>
<keyword evidence="1" id="KW-0540">Nuclease</keyword>